<dbReference type="Gene3D" id="3.30.1380.10">
    <property type="match status" value="1"/>
</dbReference>
<reference evidence="2 3" key="1">
    <citation type="submission" date="2017-04" db="EMBL/GenBank/DDBJ databases">
        <authorList>
            <person name="Afonso C.L."/>
            <person name="Miller P.J."/>
            <person name="Scott M.A."/>
            <person name="Spackman E."/>
            <person name="Goraichik I."/>
            <person name="Dimitrov K.M."/>
            <person name="Suarez D.L."/>
            <person name="Swayne D.E."/>
        </authorList>
    </citation>
    <scope>NUCLEOTIDE SEQUENCE [LARGE SCALE GENOMIC DNA]</scope>
    <source>
        <strain evidence="3">XA(T)</strain>
    </source>
</reference>
<feature type="domain" description="D-alanyl-D-alanine carboxypeptidase-like core" evidence="1">
    <location>
        <begin position="96"/>
        <end position="185"/>
    </location>
</feature>
<dbReference type="GO" id="GO:0008233">
    <property type="term" value="F:peptidase activity"/>
    <property type="evidence" value="ECO:0007669"/>
    <property type="project" value="InterPro"/>
</dbReference>
<dbReference type="InterPro" id="IPR052179">
    <property type="entry name" value="DD-CPase-like"/>
</dbReference>
<dbReference type="KEGG" id="cphy:B5808_17900"/>
<dbReference type="PANTHER" id="PTHR34385:SF1">
    <property type="entry name" value="PEPTIDOGLYCAN L-ALANYL-D-GLUTAMATE ENDOPEPTIDASE CWLK"/>
    <property type="match status" value="1"/>
</dbReference>
<dbReference type="AlphaFoldDB" id="A0A1X9LRD5"/>
<dbReference type="InterPro" id="IPR003709">
    <property type="entry name" value="VanY-like_core_dom"/>
</dbReference>
<dbReference type="InterPro" id="IPR009045">
    <property type="entry name" value="Zn_M74/Hedgehog-like"/>
</dbReference>
<protein>
    <recommendedName>
        <fullName evidence="1">D-alanyl-D-alanine carboxypeptidase-like core domain-containing protein</fullName>
    </recommendedName>
</protein>
<name>A0A1X9LRD5_9MICO</name>
<evidence type="ECO:0000313" key="2">
    <source>
        <dbReference type="EMBL" id="ARJ06888.1"/>
    </source>
</evidence>
<accession>A0A1X9LRD5</accession>
<dbReference type="GO" id="GO:0006508">
    <property type="term" value="P:proteolysis"/>
    <property type="evidence" value="ECO:0007669"/>
    <property type="project" value="InterPro"/>
</dbReference>
<organism evidence="2 3">
    <name type="scientific">Cnuibacter physcomitrellae</name>
    <dbReference type="NCBI Taxonomy" id="1619308"/>
    <lineage>
        <taxon>Bacteria</taxon>
        <taxon>Bacillati</taxon>
        <taxon>Actinomycetota</taxon>
        <taxon>Actinomycetes</taxon>
        <taxon>Micrococcales</taxon>
        <taxon>Microbacteriaceae</taxon>
        <taxon>Cnuibacter</taxon>
    </lineage>
</organism>
<sequence length="223" mass="23491">MTTSTPRRPGARTSGARSLALAAISVGAVAVLFALSLPFLLSSSALSLGARPVQDDPLRGPATVSEGSSADGPTEADGVLPDGATLGDDRYPGISRLDRDLRSALSAAADAMAGDGIRLTITSGWRSAAYQEQLLEEAVGEYGSREQAERWVASPETSLHVAGEAVDVGPWDAATWLEDHGSDYGLCRIYVNEPWHFELRPEAMGGGCPPTYLDPTEDPRLQP</sequence>
<dbReference type="CDD" id="cd14846">
    <property type="entry name" value="Peptidase_M15_like"/>
    <property type="match status" value="1"/>
</dbReference>
<dbReference type="STRING" id="1619308.B5808_17900"/>
<gene>
    <name evidence="2" type="ORF">B5808_17900</name>
</gene>
<dbReference type="RefSeq" id="WP_085021026.1">
    <property type="nucleotide sequence ID" value="NZ_BMHD01000001.1"/>
</dbReference>
<dbReference type="Proteomes" id="UP000192775">
    <property type="component" value="Chromosome"/>
</dbReference>
<dbReference type="SUPFAM" id="SSF55166">
    <property type="entry name" value="Hedgehog/DD-peptidase"/>
    <property type="match status" value="1"/>
</dbReference>
<proteinExistence type="predicted"/>
<evidence type="ECO:0000313" key="3">
    <source>
        <dbReference type="Proteomes" id="UP000192775"/>
    </source>
</evidence>
<evidence type="ECO:0000259" key="1">
    <source>
        <dbReference type="Pfam" id="PF02557"/>
    </source>
</evidence>
<dbReference type="Pfam" id="PF02557">
    <property type="entry name" value="VanY"/>
    <property type="match status" value="1"/>
</dbReference>
<dbReference type="EMBL" id="CP020715">
    <property type="protein sequence ID" value="ARJ06888.1"/>
    <property type="molecule type" value="Genomic_DNA"/>
</dbReference>
<keyword evidence="3" id="KW-1185">Reference proteome</keyword>
<dbReference type="PANTHER" id="PTHR34385">
    <property type="entry name" value="D-ALANYL-D-ALANINE CARBOXYPEPTIDASE"/>
    <property type="match status" value="1"/>
</dbReference>